<reference evidence="3" key="1">
    <citation type="journal article" date="2019" name="Int. J. Syst. Evol. Microbiol.">
        <title>The Global Catalogue of Microorganisms (GCM) 10K type strain sequencing project: providing services to taxonomists for standard genome sequencing and annotation.</title>
        <authorList>
            <consortium name="The Broad Institute Genomics Platform"/>
            <consortium name="The Broad Institute Genome Sequencing Center for Infectious Disease"/>
            <person name="Wu L."/>
            <person name="Ma J."/>
        </authorList>
    </citation>
    <scope>NUCLEOTIDE SEQUENCE [LARGE SCALE GENOMIC DNA]</scope>
    <source>
        <strain evidence="3">JCM 17137</strain>
    </source>
</reference>
<organism evidence="2 3">
    <name type="scientific">Salinactinospora qingdaonensis</name>
    <dbReference type="NCBI Taxonomy" id="702744"/>
    <lineage>
        <taxon>Bacteria</taxon>
        <taxon>Bacillati</taxon>
        <taxon>Actinomycetota</taxon>
        <taxon>Actinomycetes</taxon>
        <taxon>Streptosporangiales</taxon>
        <taxon>Nocardiopsidaceae</taxon>
        <taxon>Salinactinospora</taxon>
    </lineage>
</organism>
<dbReference type="Proteomes" id="UP001500908">
    <property type="component" value="Unassembled WGS sequence"/>
</dbReference>
<sequence>MGVGDVGRVGARPVAGRVQRARGGGGGLSVAVDYGDRQAGDGQCFSDGTSDPLAGPSNDGGGSASSAGGDLSAIQASSPLITHSAVRNRAQWALNPRSSMTKDKQTSLRQCLPNWSTASLDRKRTSCQPLEIRQSRPKTQTETTLCFYLNAKSYSSWLAVTAKRDADHAPYAAAIRDSPLPPPLTITEGD</sequence>
<evidence type="ECO:0000313" key="3">
    <source>
        <dbReference type="Proteomes" id="UP001500908"/>
    </source>
</evidence>
<comment type="caution">
    <text evidence="2">The sequence shown here is derived from an EMBL/GenBank/DDBJ whole genome shotgun (WGS) entry which is preliminary data.</text>
</comment>
<evidence type="ECO:0000256" key="1">
    <source>
        <dbReference type="SAM" id="MobiDB-lite"/>
    </source>
</evidence>
<keyword evidence="3" id="KW-1185">Reference proteome</keyword>
<name>A0ABP7EZW3_9ACTN</name>
<accession>A0ABP7EZW3</accession>
<proteinExistence type="predicted"/>
<gene>
    <name evidence="2" type="ORF">GCM10022402_06610</name>
</gene>
<feature type="region of interest" description="Disordered" evidence="1">
    <location>
        <begin position="1"/>
        <end position="71"/>
    </location>
</feature>
<evidence type="ECO:0000313" key="2">
    <source>
        <dbReference type="EMBL" id="GAA3728636.1"/>
    </source>
</evidence>
<protein>
    <submittedName>
        <fullName evidence="2">Uncharacterized protein</fullName>
    </submittedName>
</protein>
<dbReference type="EMBL" id="BAABDD010000002">
    <property type="protein sequence ID" value="GAA3728636.1"/>
    <property type="molecule type" value="Genomic_DNA"/>
</dbReference>
<feature type="compositionally biased region" description="Low complexity" evidence="1">
    <location>
        <begin position="8"/>
        <end position="18"/>
    </location>
</feature>